<feature type="compositionally biased region" description="Acidic residues" evidence="1">
    <location>
        <begin position="425"/>
        <end position="434"/>
    </location>
</feature>
<reference evidence="3" key="1">
    <citation type="submission" date="2024-07" db="EMBL/GenBank/DDBJ databases">
        <title>Two chromosome-level genome assemblies of Korean endemic species Abeliophyllum distichum and Forsythia ovata (Oleaceae).</title>
        <authorList>
            <person name="Jang H."/>
        </authorList>
    </citation>
    <scope>NUCLEOTIDE SEQUENCE [LARGE SCALE GENOMIC DNA]</scope>
</reference>
<feature type="compositionally biased region" description="Basic and acidic residues" evidence="1">
    <location>
        <begin position="28"/>
        <end position="37"/>
    </location>
</feature>
<sequence>MSHKWKKVDSHVNRGSIGPQNQALDGGNRVETEENQEKILAVENDSGRAYYPDSSNEPGHTCRPDSSNEHRISQDLSKSFHNPLGSNLNDFGESINGEIRISENMAEFSSKIADLEGSNMAGKGNVPRHACCLDSSNVSGRRVAPDSSQMLDCFGPWVDGLDPGTSLKQDETLGTNLQQFETLGAKLKIFESSGTDQQQPDKGILELLGKDEASLKQCLIDHFKLRHRMKVGSSLRFAIEDLVSNLVCGTKKSSPPETSFSSLVPSSGKVEARIQSDMDCMGLGDCTFNVEDDPPSADSRTSSEAHRAYVSAYKFSKFRHDAPPFHMSPSGAPPSRRAHSLTNSYHGSRSPEDTDYYDEDSYLTKQPVQSVFDPILHTCPEPSCHENVEASLSSDTASSFQIEGHQQGHFRQNSSVDLMGLDERQEADEFTTVQ</sequence>
<feature type="compositionally biased region" description="Basic and acidic residues" evidence="1">
    <location>
        <begin position="60"/>
        <end position="72"/>
    </location>
</feature>
<gene>
    <name evidence="2" type="ORF">Adt_19010</name>
</gene>
<feature type="compositionally biased region" description="Polar residues" evidence="1">
    <location>
        <begin position="390"/>
        <end position="401"/>
    </location>
</feature>
<comment type="caution">
    <text evidence="2">The sequence shown here is derived from an EMBL/GenBank/DDBJ whole genome shotgun (WGS) entry which is preliminary data.</text>
</comment>
<evidence type="ECO:0000313" key="3">
    <source>
        <dbReference type="Proteomes" id="UP001604336"/>
    </source>
</evidence>
<feature type="region of interest" description="Disordered" evidence="1">
    <location>
        <begin position="389"/>
        <end position="434"/>
    </location>
</feature>
<accession>A0ABD1TLV6</accession>
<feature type="region of interest" description="Disordered" evidence="1">
    <location>
        <begin position="1"/>
        <end position="72"/>
    </location>
</feature>
<dbReference type="Proteomes" id="UP001604336">
    <property type="component" value="Unassembled WGS sequence"/>
</dbReference>
<evidence type="ECO:0000256" key="1">
    <source>
        <dbReference type="SAM" id="MobiDB-lite"/>
    </source>
</evidence>
<keyword evidence="3" id="KW-1185">Reference proteome</keyword>
<feature type="region of interest" description="Disordered" evidence="1">
    <location>
        <begin position="324"/>
        <end position="358"/>
    </location>
</feature>
<protein>
    <submittedName>
        <fullName evidence="2">Uncharacterized protein</fullName>
    </submittedName>
</protein>
<organism evidence="2 3">
    <name type="scientific">Abeliophyllum distichum</name>
    <dbReference type="NCBI Taxonomy" id="126358"/>
    <lineage>
        <taxon>Eukaryota</taxon>
        <taxon>Viridiplantae</taxon>
        <taxon>Streptophyta</taxon>
        <taxon>Embryophyta</taxon>
        <taxon>Tracheophyta</taxon>
        <taxon>Spermatophyta</taxon>
        <taxon>Magnoliopsida</taxon>
        <taxon>eudicotyledons</taxon>
        <taxon>Gunneridae</taxon>
        <taxon>Pentapetalae</taxon>
        <taxon>asterids</taxon>
        <taxon>lamiids</taxon>
        <taxon>Lamiales</taxon>
        <taxon>Oleaceae</taxon>
        <taxon>Forsythieae</taxon>
        <taxon>Abeliophyllum</taxon>
    </lineage>
</organism>
<dbReference type="EMBL" id="JBFOLK010000005">
    <property type="protein sequence ID" value="KAL2513410.1"/>
    <property type="molecule type" value="Genomic_DNA"/>
</dbReference>
<evidence type="ECO:0000313" key="2">
    <source>
        <dbReference type="EMBL" id="KAL2513410.1"/>
    </source>
</evidence>
<name>A0ABD1TLV6_9LAMI</name>
<dbReference type="AlphaFoldDB" id="A0ABD1TLV6"/>
<proteinExistence type="predicted"/>